<proteinExistence type="predicted"/>
<accession>A0AAD2FXL0</accession>
<keyword evidence="3" id="KW-1185">Reference proteome</keyword>
<feature type="region of interest" description="Disordered" evidence="1">
    <location>
        <begin position="24"/>
        <end position="48"/>
    </location>
</feature>
<protein>
    <submittedName>
        <fullName evidence="2">Uncharacterized protein</fullName>
    </submittedName>
</protein>
<reference evidence="2" key="1">
    <citation type="submission" date="2023-08" db="EMBL/GenBank/DDBJ databases">
        <authorList>
            <person name="Audoor S."/>
            <person name="Bilcke G."/>
        </authorList>
    </citation>
    <scope>NUCLEOTIDE SEQUENCE</scope>
</reference>
<evidence type="ECO:0000313" key="3">
    <source>
        <dbReference type="Proteomes" id="UP001295423"/>
    </source>
</evidence>
<comment type="caution">
    <text evidence="2">The sequence shown here is derived from an EMBL/GenBank/DDBJ whole genome shotgun (WGS) entry which is preliminary data.</text>
</comment>
<evidence type="ECO:0000313" key="2">
    <source>
        <dbReference type="EMBL" id="CAJ1956301.1"/>
    </source>
</evidence>
<dbReference type="Proteomes" id="UP001295423">
    <property type="component" value="Unassembled WGS sequence"/>
</dbReference>
<evidence type="ECO:0000256" key="1">
    <source>
        <dbReference type="SAM" id="MobiDB-lite"/>
    </source>
</evidence>
<dbReference type="AlphaFoldDB" id="A0AAD2FXL0"/>
<sequence>MWTMSSYDYVVAAVKNVKETLKDSPKWKMPKNAPTPMTSAYEPKMDGSSELGQEDHTYFQELIGILRWATEIGRVNILLEVSLLSQYQAAPREGHMEQALRNHLSK</sequence>
<name>A0AAD2FXL0_9STRA</name>
<dbReference type="EMBL" id="CAKOGP040001913">
    <property type="protein sequence ID" value="CAJ1956301.1"/>
    <property type="molecule type" value="Genomic_DNA"/>
</dbReference>
<organism evidence="2 3">
    <name type="scientific">Cylindrotheca closterium</name>
    <dbReference type="NCBI Taxonomy" id="2856"/>
    <lineage>
        <taxon>Eukaryota</taxon>
        <taxon>Sar</taxon>
        <taxon>Stramenopiles</taxon>
        <taxon>Ochrophyta</taxon>
        <taxon>Bacillariophyta</taxon>
        <taxon>Bacillariophyceae</taxon>
        <taxon>Bacillariophycidae</taxon>
        <taxon>Bacillariales</taxon>
        <taxon>Bacillariaceae</taxon>
        <taxon>Cylindrotheca</taxon>
    </lineage>
</organism>
<gene>
    <name evidence="2" type="ORF">CYCCA115_LOCUS16167</name>
</gene>